<accession>A0A7K3LKS3</accession>
<keyword evidence="1" id="KW-0472">Membrane</keyword>
<keyword evidence="4" id="KW-1185">Reference proteome</keyword>
<dbReference type="Pfam" id="PF13400">
    <property type="entry name" value="Tad"/>
    <property type="match status" value="1"/>
</dbReference>
<proteinExistence type="predicted"/>
<dbReference type="InterPro" id="IPR021202">
    <property type="entry name" value="Rv3654c-like"/>
</dbReference>
<evidence type="ECO:0000313" key="4">
    <source>
        <dbReference type="Proteomes" id="UP000466307"/>
    </source>
</evidence>
<protein>
    <recommendedName>
        <fullName evidence="2">Putative Flp pilus-assembly TadG-like N-terminal domain-containing protein</fullName>
    </recommendedName>
</protein>
<feature type="transmembrane region" description="Helical" evidence="1">
    <location>
        <begin position="20"/>
        <end position="43"/>
    </location>
</feature>
<dbReference type="NCBIfam" id="TIGR03816">
    <property type="entry name" value="tadE_like_DECH"/>
    <property type="match status" value="1"/>
</dbReference>
<keyword evidence="1" id="KW-1133">Transmembrane helix</keyword>
<evidence type="ECO:0000256" key="1">
    <source>
        <dbReference type="SAM" id="Phobius"/>
    </source>
</evidence>
<dbReference type="EMBL" id="JAADZU010000009">
    <property type="protein sequence ID" value="NDK88869.1"/>
    <property type="molecule type" value="Genomic_DNA"/>
</dbReference>
<sequence length="123" mass="12156">MRSGPRRLADDEGGFATAAAAGVIVAVLAVILLVMVFGAAALARHRAQSAADLAALAAAADHVAAGADPCAVAVRVAGLQTPPARIVDCRMADADVVVRAEVAVDLGPFGVRHGEAVARAGPA</sequence>
<keyword evidence="1" id="KW-0812">Transmembrane</keyword>
<dbReference type="AlphaFoldDB" id="A0A7K3LKS3"/>
<dbReference type="Proteomes" id="UP000466307">
    <property type="component" value="Unassembled WGS sequence"/>
</dbReference>
<evidence type="ECO:0000259" key="2">
    <source>
        <dbReference type="Pfam" id="PF13400"/>
    </source>
</evidence>
<organism evidence="3 4">
    <name type="scientific">Gordonia desulfuricans</name>
    <dbReference type="NCBI Taxonomy" id="89051"/>
    <lineage>
        <taxon>Bacteria</taxon>
        <taxon>Bacillati</taxon>
        <taxon>Actinomycetota</taxon>
        <taxon>Actinomycetes</taxon>
        <taxon>Mycobacteriales</taxon>
        <taxon>Gordoniaceae</taxon>
        <taxon>Gordonia</taxon>
    </lineage>
</organism>
<name>A0A7K3LKS3_9ACTN</name>
<reference evidence="3 4" key="1">
    <citation type="submission" date="2020-01" db="EMBL/GenBank/DDBJ databases">
        <title>Investigation of new actinobacteria for the biodesulphurisation of diesel fuel.</title>
        <authorList>
            <person name="Athi Narayanan S.M."/>
        </authorList>
    </citation>
    <scope>NUCLEOTIDE SEQUENCE [LARGE SCALE GENOMIC DNA]</scope>
    <source>
        <strain evidence="3 4">213E</strain>
    </source>
</reference>
<evidence type="ECO:0000313" key="3">
    <source>
        <dbReference type="EMBL" id="NDK88869.1"/>
    </source>
</evidence>
<comment type="caution">
    <text evidence="3">The sequence shown here is derived from an EMBL/GenBank/DDBJ whole genome shotgun (WGS) entry which is preliminary data.</text>
</comment>
<gene>
    <name evidence="3" type="ORF">GYA93_04650</name>
</gene>
<dbReference type="RefSeq" id="WP_059036394.1">
    <property type="nucleotide sequence ID" value="NZ_JAADZU010000009.1"/>
</dbReference>
<feature type="domain" description="Putative Flp pilus-assembly TadG-like N-terminal" evidence="2">
    <location>
        <begin position="14"/>
        <end position="61"/>
    </location>
</feature>
<dbReference type="InterPro" id="IPR028087">
    <property type="entry name" value="Tad_N"/>
</dbReference>